<dbReference type="Proteomes" id="UP000316095">
    <property type="component" value="Unassembled WGS sequence"/>
</dbReference>
<keyword evidence="2" id="KW-1185">Reference proteome</keyword>
<dbReference type="EMBL" id="SJPG01000001">
    <property type="protein sequence ID" value="TWT60370.1"/>
    <property type="molecule type" value="Genomic_DNA"/>
</dbReference>
<organism evidence="1 2">
    <name type="scientific">Rubinisphaera italica</name>
    <dbReference type="NCBI Taxonomy" id="2527969"/>
    <lineage>
        <taxon>Bacteria</taxon>
        <taxon>Pseudomonadati</taxon>
        <taxon>Planctomycetota</taxon>
        <taxon>Planctomycetia</taxon>
        <taxon>Planctomycetales</taxon>
        <taxon>Planctomycetaceae</taxon>
        <taxon>Rubinisphaera</taxon>
    </lineage>
</organism>
<accession>A0A5C5XBI0</accession>
<proteinExistence type="predicted"/>
<dbReference type="AlphaFoldDB" id="A0A5C5XBI0"/>
<gene>
    <name evidence="1" type="ORF">Pan54_10840</name>
</gene>
<evidence type="ECO:0008006" key="3">
    <source>
        <dbReference type="Google" id="ProtNLM"/>
    </source>
</evidence>
<protein>
    <recommendedName>
        <fullName evidence="3">3-keto-disaccharide hydrolase domain-containing protein</fullName>
    </recommendedName>
</protein>
<comment type="caution">
    <text evidence="1">The sequence shown here is derived from an EMBL/GenBank/DDBJ whole genome shotgun (WGS) entry which is preliminary data.</text>
</comment>
<sequence>MICQSLKQPSTNFSLNILSFLCVMISFSTECLSQETVIKMGPWEYLYRASPKITVSQTDLEKYPLEVMTDFEFSGELEKDIFRLNHVIVDGTWGIAQGALHQASGRSAALKLGTAKDFELEMGINAEGEGGWYLLYGFKEGQGHGLYNVTLRTSGSPWFISQFARSKGIEASDIEIARYECRGNEPLTVSVIDGKLTAQINRRVLIEDQELPNYEEGDIILGTYDTKYGPKPLKIYGIRLRRPRE</sequence>
<reference evidence="1 2" key="1">
    <citation type="submission" date="2019-02" db="EMBL/GenBank/DDBJ databases">
        <title>Deep-cultivation of Planctomycetes and their phenomic and genomic characterization uncovers novel biology.</title>
        <authorList>
            <person name="Wiegand S."/>
            <person name="Jogler M."/>
            <person name="Boedeker C."/>
            <person name="Pinto D."/>
            <person name="Vollmers J."/>
            <person name="Rivas-Marin E."/>
            <person name="Kohn T."/>
            <person name="Peeters S.H."/>
            <person name="Heuer A."/>
            <person name="Rast P."/>
            <person name="Oberbeckmann S."/>
            <person name="Bunk B."/>
            <person name="Jeske O."/>
            <person name="Meyerdierks A."/>
            <person name="Storesund J.E."/>
            <person name="Kallscheuer N."/>
            <person name="Luecker S."/>
            <person name="Lage O.M."/>
            <person name="Pohl T."/>
            <person name="Merkel B.J."/>
            <person name="Hornburger P."/>
            <person name="Mueller R.-W."/>
            <person name="Bruemmer F."/>
            <person name="Labrenz M."/>
            <person name="Spormann A.M."/>
            <person name="Op Den Camp H."/>
            <person name="Overmann J."/>
            <person name="Amann R."/>
            <person name="Jetten M.S.M."/>
            <person name="Mascher T."/>
            <person name="Medema M.H."/>
            <person name="Devos D.P."/>
            <person name="Kaster A.-K."/>
            <person name="Ovreas L."/>
            <person name="Rohde M."/>
            <person name="Galperin M.Y."/>
            <person name="Jogler C."/>
        </authorList>
    </citation>
    <scope>NUCLEOTIDE SEQUENCE [LARGE SCALE GENOMIC DNA]</scope>
    <source>
        <strain evidence="1 2">Pan54</strain>
    </source>
</reference>
<evidence type="ECO:0000313" key="2">
    <source>
        <dbReference type="Proteomes" id="UP000316095"/>
    </source>
</evidence>
<evidence type="ECO:0000313" key="1">
    <source>
        <dbReference type="EMBL" id="TWT60370.1"/>
    </source>
</evidence>
<name>A0A5C5XBI0_9PLAN</name>